<keyword evidence="3" id="KW-1185">Reference proteome</keyword>
<accession>I7LUI9</accession>
<dbReference type="Proteomes" id="UP000009168">
    <property type="component" value="Unassembled WGS sequence"/>
</dbReference>
<evidence type="ECO:0000313" key="3">
    <source>
        <dbReference type="Proteomes" id="UP000009168"/>
    </source>
</evidence>
<dbReference type="AlphaFoldDB" id="I7LUI9"/>
<dbReference type="HOGENOM" id="CLU_1638810_0_0_1"/>
<dbReference type="KEGG" id="tet:TTHERM_00404330"/>
<gene>
    <name evidence="2" type="ORF">TTHERM_00404330</name>
</gene>
<feature type="signal peptide" evidence="1">
    <location>
        <begin position="1"/>
        <end position="20"/>
    </location>
</feature>
<reference evidence="3" key="1">
    <citation type="journal article" date="2006" name="PLoS Biol.">
        <title>Macronuclear genome sequence of the ciliate Tetrahymena thermophila, a model eukaryote.</title>
        <authorList>
            <person name="Eisen J.A."/>
            <person name="Coyne R.S."/>
            <person name="Wu M."/>
            <person name="Wu D."/>
            <person name="Thiagarajan M."/>
            <person name="Wortman J.R."/>
            <person name="Badger J.H."/>
            <person name="Ren Q."/>
            <person name="Amedeo P."/>
            <person name="Jones K.M."/>
            <person name="Tallon L.J."/>
            <person name="Delcher A.L."/>
            <person name="Salzberg S.L."/>
            <person name="Silva J.C."/>
            <person name="Haas B.J."/>
            <person name="Majoros W.H."/>
            <person name="Farzad M."/>
            <person name="Carlton J.M."/>
            <person name="Smith R.K. Jr."/>
            <person name="Garg J."/>
            <person name="Pearlman R.E."/>
            <person name="Karrer K.M."/>
            <person name="Sun L."/>
            <person name="Manning G."/>
            <person name="Elde N.C."/>
            <person name="Turkewitz A.P."/>
            <person name="Asai D.J."/>
            <person name="Wilkes D.E."/>
            <person name="Wang Y."/>
            <person name="Cai H."/>
            <person name="Collins K."/>
            <person name="Stewart B.A."/>
            <person name="Lee S.R."/>
            <person name="Wilamowska K."/>
            <person name="Weinberg Z."/>
            <person name="Ruzzo W.L."/>
            <person name="Wloga D."/>
            <person name="Gaertig J."/>
            <person name="Frankel J."/>
            <person name="Tsao C.-C."/>
            <person name="Gorovsky M.A."/>
            <person name="Keeling P.J."/>
            <person name="Waller R.F."/>
            <person name="Patron N.J."/>
            <person name="Cherry J.M."/>
            <person name="Stover N.A."/>
            <person name="Krieger C.J."/>
            <person name="del Toro C."/>
            <person name="Ryder H.F."/>
            <person name="Williamson S.C."/>
            <person name="Barbeau R.A."/>
            <person name="Hamilton E.P."/>
            <person name="Orias E."/>
        </authorList>
    </citation>
    <scope>NUCLEOTIDE SEQUENCE [LARGE SCALE GENOMIC DNA]</scope>
    <source>
        <strain evidence="3">SB210</strain>
    </source>
</reference>
<feature type="chain" id="PRO_5003711790" description="Transmembrane protein" evidence="1">
    <location>
        <begin position="21"/>
        <end position="170"/>
    </location>
</feature>
<evidence type="ECO:0000256" key="1">
    <source>
        <dbReference type="SAM" id="SignalP"/>
    </source>
</evidence>
<evidence type="ECO:0000313" key="2">
    <source>
        <dbReference type="EMBL" id="EAR93863.1"/>
    </source>
</evidence>
<protein>
    <recommendedName>
        <fullName evidence="4">Transmembrane protein</fullName>
    </recommendedName>
</protein>
<keyword evidence="1" id="KW-0732">Signal</keyword>
<name>I7LUI9_TETTS</name>
<dbReference type="RefSeq" id="XP_001014108.1">
    <property type="nucleotide sequence ID" value="XM_001014108.3"/>
</dbReference>
<dbReference type="EMBL" id="GG662719">
    <property type="protein sequence ID" value="EAR93863.1"/>
    <property type="molecule type" value="Genomic_DNA"/>
</dbReference>
<sequence length="170" mass="20074">MKFRITFLLVILILAVATSAKKSLTKVKLHDDNDEQNDDFPDFQQTFEHFETLNPEDEDEIPDDPVGQALYHCINSNYFPWDKDHKDFVNLVNNRCQHYDGQVNAVDFFQNSINCVNNLRYSRQSVKVQFIAAIECVIDLLKQDQEPEHIWLQNKKSSFKLQNKLKRRRV</sequence>
<organism evidence="2 3">
    <name type="scientific">Tetrahymena thermophila (strain SB210)</name>
    <dbReference type="NCBI Taxonomy" id="312017"/>
    <lineage>
        <taxon>Eukaryota</taxon>
        <taxon>Sar</taxon>
        <taxon>Alveolata</taxon>
        <taxon>Ciliophora</taxon>
        <taxon>Intramacronucleata</taxon>
        <taxon>Oligohymenophorea</taxon>
        <taxon>Hymenostomatida</taxon>
        <taxon>Tetrahymenina</taxon>
        <taxon>Tetrahymenidae</taxon>
        <taxon>Tetrahymena</taxon>
    </lineage>
</organism>
<dbReference type="GeneID" id="7828899"/>
<proteinExistence type="predicted"/>
<dbReference type="InParanoid" id="I7LUI9"/>
<evidence type="ECO:0008006" key="4">
    <source>
        <dbReference type="Google" id="ProtNLM"/>
    </source>
</evidence>